<evidence type="ECO:0000259" key="1">
    <source>
        <dbReference type="Pfam" id="PF17851"/>
    </source>
</evidence>
<dbReference type="EMBL" id="JAUSYY010000001">
    <property type="protein sequence ID" value="MDQ0894114.1"/>
    <property type="molecule type" value="Genomic_DNA"/>
</dbReference>
<proteinExistence type="predicted"/>
<dbReference type="SUPFAM" id="SSF49899">
    <property type="entry name" value="Concanavalin A-like lectins/glucanases"/>
    <property type="match status" value="1"/>
</dbReference>
<dbReference type="Proteomes" id="UP001239083">
    <property type="component" value="Unassembled WGS sequence"/>
</dbReference>
<dbReference type="PANTHER" id="PTHR42812">
    <property type="entry name" value="BETA-XYLOSIDASE"/>
    <property type="match status" value="1"/>
</dbReference>
<gene>
    <name evidence="2" type="ORF">QFZ26_001669</name>
</gene>
<dbReference type="Gene3D" id="2.60.120.200">
    <property type="match status" value="1"/>
</dbReference>
<evidence type="ECO:0000313" key="3">
    <source>
        <dbReference type="Proteomes" id="UP001239083"/>
    </source>
</evidence>
<dbReference type="PANTHER" id="PTHR42812:SF12">
    <property type="entry name" value="BETA-XYLOSIDASE-RELATED"/>
    <property type="match status" value="1"/>
</dbReference>
<organism evidence="2 3">
    <name type="scientific">Agromyces ramosus</name>
    <dbReference type="NCBI Taxonomy" id="33879"/>
    <lineage>
        <taxon>Bacteria</taxon>
        <taxon>Bacillati</taxon>
        <taxon>Actinomycetota</taxon>
        <taxon>Actinomycetes</taxon>
        <taxon>Micrococcales</taxon>
        <taxon>Microbacteriaceae</taxon>
        <taxon>Agromyces</taxon>
    </lineage>
</organism>
<keyword evidence="3" id="KW-1185">Reference proteome</keyword>
<accession>A0ABU0RAQ1</accession>
<feature type="domain" description="Beta-xylosidase C-terminal Concanavalin A-like" evidence="1">
    <location>
        <begin position="39"/>
        <end position="230"/>
    </location>
</feature>
<dbReference type="InterPro" id="IPR051795">
    <property type="entry name" value="Glycosyl_Hydrlase_43"/>
</dbReference>
<dbReference type="RefSeq" id="WP_307041112.1">
    <property type="nucleotide sequence ID" value="NZ_JAUSYY010000001.1"/>
</dbReference>
<protein>
    <submittedName>
        <fullName evidence="2">Beta-xylosidase</fullName>
    </submittedName>
</protein>
<dbReference type="Pfam" id="PF17851">
    <property type="entry name" value="GH43_C2"/>
    <property type="match status" value="1"/>
</dbReference>
<name>A0ABU0RAQ1_9MICO</name>
<evidence type="ECO:0000313" key="2">
    <source>
        <dbReference type="EMBL" id="MDQ0894114.1"/>
    </source>
</evidence>
<reference evidence="2 3" key="1">
    <citation type="submission" date="2023-07" db="EMBL/GenBank/DDBJ databases">
        <title>Comparative genomics of wheat-associated soil bacteria to identify genetic determinants of phenazine resistance.</title>
        <authorList>
            <person name="Mouncey N."/>
        </authorList>
    </citation>
    <scope>NUCLEOTIDE SEQUENCE [LARGE SCALE GENOMIC DNA]</scope>
    <source>
        <strain evidence="2 3">V3I3</strain>
    </source>
</reference>
<dbReference type="InterPro" id="IPR013320">
    <property type="entry name" value="ConA-like_dom_sf"/>
</dbReference>
<dbReference type="InterPro" id="IPR041542">
    <property type="entry name" value="GH43_C2"/>
</dbReference>
<comment type="caution">
    <text evidence="2">The sequence shown here is derived from an EMBL/GenBank/DDBJ whole genome shotgun (WGS) entry which is preliminary data.</text>
</comment>
<sequence length="234" mass="24426">MPVDWDAGRPLFTPGAGRVEAVVDAEGVPDQAPAIALARDDFDRPALDPEWNTLRTDGRDRMSLTARPGHLRLRLGATGPTEIGPVSFAGRRLASMRARISALVELEAPTASEEAGLLLRQSEDAHLALVVRGDAVGGRVVAASLTTGGVRRTLGEASVAPNGPLELELELDGFAVQATVRGLGGDPTRVALADAAPLASELAGGFLGVWVGLVAVGRGVGHADFDWFELESRD</sequence>